<accession>A0A2T9YBV1</accession>
<name>A0A2T9YBV1_9FUNG</name>
<dbReference type="CDD" id="cd00622">
    <property type="entry name" value="PLPDE_III_ODC"/>
    <property type="match status" value="1"/>
</dbReference>
<keyword evidence="3 9" id="KW-0663">Pyridoxal phosphate</keyword>
<comment type="catalytic activity">
    <reaction evidence="8">
        <text>L-ornithine + H(+) = putrescine + CO2</text>
        <dbReference type="Rhea" id="RHEA:22964"/>
        <dbReference type="ChEBI" id="CHEBI:15378"/>
        <dbReference type="ChEBI" id="CHEBI:16526"/>
        <dbReference type="ChEBI" id="CHEBI:46911"/>
        <dbReference type="ChEBI" id="CHEBI:326268"/>
        <dbReference type="EC" id="4.1.1.17"/>
    </reaction>
</comment>
<dbReference type="STRING" id="61424.A0A2T9YBV1"/>
<proteinExistence type="inferred from homology"/>
<dbReference type="InterPro" id="IPR022653">
    <property type="entry name" value="De-COase2_pyr-phos_BS"/>
</dbReference>
<comment type="pathway">
    <text evidence="5">Amine and polyamine biosynthesis; putrescine biosynthesis via L-ornithine pathway; putrescine from L-ornithine: step 1/1.</text>
</comment>
<dbReference type="EC" id="4.1.1.17" evidence="6"/>
<dbReference type="PROSITE" id="PS00878">
    <property type="entry name" value="ODR_DC_2_1"/>
    <property type="match status" value="1"/>
</dbReference>
<dbReference type="Gene3D" id="2.40.37.10">
    <property type="entry name" value="Lyase, Ornithine Decarboxylase, Chain A, domain 1"/>
    <property type="match status" value="1"/>
</dbReference>
<evidence type="ECO:0000313" key="12">
    <source>
        <dbReference type="EMBL" id="PVU97518.1"/>
    </source>
</evidence>
<dbReference type="InterPro" id="IPR022644">
    <property type="entry name" value="De-COase2_N"/>
</dbReference>
<dbReference type="InterPro" id="IPR002433">
    <property type="entry name" value="Orn_de-COase"/>
</dbReference>
<reference evidence="11 13" key="1">
    <citation type="journal article" date="2018" name="MBio">
        <title>Comparative Genomics Reveals the Core Gene Toolbox for the Fungus-Insect Symbiosis.</title>
        <authorList>
            <person name="Wang Y."/>
            <person name="Stata M."/>
            <person name="Wang W."/>
            <person name="Stajich J.E."/>
            <person name="White M.M."/>
            <person name="Moncalvo J.M."/>
        </authorList>
    </citation>
    <scope>NUCLEOTIDE SEQUENCE [LARGE SCALE GENOMIC DNA]</scope>
    <source>
        <strain evidence="11 13">AUS-77-4</strain>
    </source>
</reference>
<sequence>MNQVSSLTSSMIKPSLSSPKTAKYLLQPDLLKENTLTSSSLSEVLQSITSSPDAEDSFFVADISIVYEQYQTWIRELPRIQPFFAVKSNPDPVIIKILASLGTGFDCASKTEIKQILDMGISPDRIIYAHPCKPSSHLKYATKSNVNLMTFDNTDELYKIKSLAPDAEVVLRISTDDSNALCRFSIKFGADLANTEELLNVAKSLGINVVGVSFHIGSGSLDVNAFSDALRRARFVFDQAKQLGFEFSLLDIGGGFPSSKQRGGIDFKSFARNLDAEMNRLFPVSEGIRIISEPGRYFSSSPFSLAVNVTSKRTVDPNTTPYNSEAENSSSPSDEVSFMYYVNDGVYGSFNCIMFDHRIAHPEILTREGAFELGKNHSNVKHYKTSIWGPTCDSIDCIVQETSFPELYVGDWILFQDMGAYSGSAASKFNGFDTSPVYYYDSRKQ</sequence>
<comment type="caution">
    <text evidence="11">The sequence shown here is derived from an EMBL/GenBank/DDBJ whole genome shotgun (WGS) entry which is preliminary data.</text>
</comment>
<evidence type="ECO:0000256" key="2">
    <source>
        <dbReference type="ARBA" id="ARBA00008872"/>
    </source>
</evidence>
<feature type="domain" description="Orn/DAP/Arg decarboxylase 2 N-terminal" evidence="10">
    <location>
        <begin position="66"/>
        <end position="299"/>
    </location>
</feature>
<evidence type="ECO:0000313" key="11">
    <source>
        <dbReference type="EMBL" id="PVU89822.1"/>
    </source>
</evidence>
<dbReference type="Gene3D" id="3.20.20.10">
    <property type="entry name" value="Alanine racemase"/>
    <property type="match status" value="1"/>
</dbReference>
<evidence type="ECO:0000256" key="7">
    <source>
        <dbReference type="ARBA" id="ARBA00046672"/>
    </source>
</evidence>
<evidence type="ECO:0000259" key="10">
    <source>
        <dbReference type="Pfam" id="PF02784"/>
    </source>
</evidence>
<evidence type="ECO:0000256" key="6">
    <source>
        <dbReference type="ARBA" id="ARBA00034138"/>
    </source>
</evidence>
<dbReference type="PANTHER" id="PTHR11482:SF6">
    <property type="entry name" value="ORNITHINE DECARBOXYLASE 1-RELATED"/>
    <property type="match status" value="1"/>
</dbReference>
<evidence type="ECO:0000256" key="1">
    <source>
        <dbReference type="ARBA" id="ARBA00001933"/>
    </source>
</evidence>
<dbReference type="EMBL" id="MBFT01000520">
    <property type="protein sequence ID" value="PVU89822.1"/>
    <property type="molecule type" value="Genomic_DNA"/>
</dbReference>
<evidence type="ECO:0000256" key="8">
    <source>
        <dbReference type="ARBA" id="ARBA00049127"/>
    </source>
</evidence>
<dbReference type="Pfam" id="PF02784">
    <property type="entry name" value="Orn_Arg_deC_N"/>
    <property type="match status" value="1"/>
</dbReference>
<dbReference type="GO" id="GO:0005737">
    <property type="term" value="C:cytoplasm"/>
    <property type="evidence" value="ECO:0007669"/>
    <property type="project" value="TreeGrafter"/>
</dbReference>
<dbReference type="SUPFAM" id="SSF51419">
    <property type="entry name" value="PLP-binding barrel"/>
    <property type="match status" value="1"/>
</dbReference>
<dbReference type="EMBL" id="MBFT01000105">
    <property type="protein sequence ID" value="PVU97518.1"/>
    <property type="molecule type" value="Genomic_DNA"/>
</dbReference>
<comment type="subunit">
    <text evidence="7">Homodimer. Only the dimer is catalytically active, as the active sites are constructed of residues from both monomers.</text>
</comment>
<feature type="modified residue" description="N6-(pyridoxal phosphate)lysine" evidence="9">
    <location>
        <position position="87"/>
    </location>
</feature>
<feature type="active site" description="Proton donor" evidence="9">
    <location>
        <position position="392"/>
    </location>
</feature>
<dbReference type="PRINTS" id="PR01179">
    <property type="entry name" value="ODADCRBXLASE"/>
</dbReference>
<dbReference type="FunFam" id="3.20.20.10:FF:000005">
    <property type="entry name" value="Ornithine decarboxylase"/>
    <property type="match status" value="1"/>
</dbReference>
<dbReference type="PANTHER" id="PTHR11482">
    <property type="entry name" value="ARGININE/DIAMINOPIMELATE/ORNITHINE DECARBOXYLASE"/>
    <property type="match status" value="1"/>
</dbReference>
<dbReference type="InterPro" id="IPR009006">
    <property type="entry name" value="Ala_racemase/Decarboxylase_C"/>
</dbReference>
<dbReference type="OrthoDB" id="5034579at2759"/>
<dbReference type="GO" id="GO:0004586">
    <property type="term" value="F:ornithine decarboxylase activity"/>
    <property type="evidence" value="ECO:0007669"/>
    <property type="project" value="UniProtKB-EC"/>
</dbReference>
<protein>
    <recommendedName>
        <fullName evidence="6">ornithine decarboxylase</fullName>
        <ecNumber evidence="6">4.1.1.17</ecNumber>
    </recommendedName>
</protein>
<evidence type="ECO:0000313" key="13">
    <source>
        <dbReference type="Proteomes" id="UP000245699"/>
    </source>
</evidence>
<dbReference type="AlphaFoldDB" id="A0A2T9YBV1"/>
<dbReference type="PRINTS" id="PR01182">
    <property type="entry name" value="ORNDCRBXLASE"/>
</dbReference>
<evidence type="ECO:0000256" key="5">
    <source>
        <dbReference type="ARBA" id="ARBA00034115"/>
    </source>
</evidence>
<evidence type="ECO:0000256" key="3">
    <source>
        <dbReference type="ARBA" id="ARBA00022898"/>
    </source>
</evidence>
<dbReference type="GO" id="GO:0033387">
    <property type="term" value="P:putrescine biosynthetic process from arginine, via ornithine"/>
    <property type="evidence" value="ECO:0007669"/>
    <property type="project" value="TreeGrafter"/>
</dbReference>
<gene>
    <name evidence="12" type="ORF">BB559_002007</name>
    <name evidence="11" type="ORF">BB559_004919</name>
</gene>
<comment type="similarity">
    <text evidence="2">Belongs to the Orn/Lys/Arg decarboxylase class-II family.</text>
</comment>
<evidence type="ECO:0000256" key="9">
    <source>
        <dbReference type="PIRSR" id="PIRSR600183-50"/>
    </source>
</evidence>
<evidence type="ECO:0000256" key="4">
    <source>
        <dbReference type="ARBA" id="ARBA00023239"/>
    </source>
</evidence>
<dbReference type="SUPFAM" id="SSF50621">
    <property type="entry name" value="Alanine racemase C-terminal domain-like"/>
    <property type="match status" value="1"/>
</dbReference>
<dbReference type="InterPro" id="IPR029066">
    <property type="entry name" value="PLP-binding_barrel"/>
</dbReference>
<comment type="cofactor">
    <cofactor evidence="1 9">
        <name>pyridoxal 5'-phosphate</name>
        <dbReference type="ChEBI" id="CHEBI:597326"/>
    </cofactor>
</comment>
<organism evidence="11 13">
    <name type="scientific">Furculomyces boomerangus</name>
    <dbReference type="NCBI Taxonomy" id="61424"/>
    <lineage>
        <taxon>Eukaryota</taxon>
        <taxon>Fungi</taxon>
        <taxon>Fungi incertae sedis</taxon>
        <taxon>Zoopagomycota</taxon>
        <taxon>Kickxellomycotina</taxon>
        <taxon>Harpellomycetes</taxon>
        <taxon>Harpellales</taxon>
        <taxon>Harpellaceae</taxon>
        <taxon>Furculomyces</taxon>
    </lineage>
</organism>
<dbReference type="InterPro" id="IPR000183">
    <property type="entry name" value="Orn/DAP/Arg_de-COase"/>
</dbReference>
<dbReference type="Proteomes" id="UP000245699">
    <property type="component" value="Unassembled WGS sequence"/>
</dbReference>
<keyword evidence="4" id="KW-0456">Lyase</keyword>
<keyword evidence="13" id="KW-1185">Reference proteome</keyword>